<dbReference type="PANTHER" id="PTHR43479:SF11">
    <property type="entry name" value="ACREF_ENVCD OPERON REPRESSOR-RELATED"/>
    <property type="match status" value="1"/>
</dbReference>
<dbReference type="RefSeq" id="WP_281879378.1">
    <property type="nucleotide sequence ID" value="NZ_AP026978.1"/>
</dbReference>
<dbReference type="InterPro" id="IPR050624">
    <property type="entry name" value="HTH-type_Tx_Regulator"/>
</dbReference>
<dbReference type="PRINTS" id="PR00455">
    <property type="entry name" value="HTHTETR"/>
</dbReference>
<evidence type="ECO:0000313" key="5">
    <source>
        <dbReference type="Proteomes" id="UP001317870"/>
    </source>
</evidence>
<dbReference type="PROSITE" id="PS50977">
    <property type="entry name" value="HTH_TETR_2"/>
    <property type="match status" value="1"/>
</dbReference>
<dbReference type="Pfam" id="PF00440">
    <property type="entry name" value="TetR_N"/>
    <property type="match status" value="1"/>
</dbReference>
<proteinExistence type="predicted"/>
<evidence type="ECO:0000256" key="2">
    <source>
        <dbReference type="PROSITE-ProRule" id="PRU00335"/>
    </source>
</evidence>
<gene>
    <name evidence="4" type="ORF">IFM12276_22780</name>
</gene>
<accession>A0ABM8CW91</accession>
<sequence length="214" mass="22780">MTPAKKTTRRPIQDRAKATREHILDTAAHLFGEHGIANTSTNRIAAEAGVSVNTVYRHFADRAVMVDELLERLLENIEQHLIHSVSDSAGSTVLELAITILESITDELVANAPLVRALAGGLAYYNSALPEFEPRLRALLKVLLIRVLGSGNENGQDAIAFVLINVGFAAAVRAALLDADTGERQEVIVMTARLIAAGAEAEIAASSSSVSPPP</sequence>
<organism evidence="4 5">
    <name type="scientific">Nocardia sputorum</name>
    <dbReference type="NCBI Taxonomy" id="2984338"/>
    <lineage>
        <taxon>Bacteria</taxon>
        <taxon>Bacillati</taxon>
        <taxon>Actinomycetota</taxon>
        <taxon>Actinomycetes</taxon>
        <taxon>Mycobacteriales</taxon>
        <taxon>Nocardiaceae</taxon>
        <taxon>Nocardia</taxon>
    </lineage>
</organism>
<dbReference type="InterPro" id="IPR001647">
    <property type="entry name" value="HTH_TetR"/>
</dbReference>
<dbReference type="PANTHER" id="PTHR43479">
    <property type="entry name" value="ACREF/ENVCD OPERON REPRESSOR-RELATED"/>
    <property type="match status" value="1"/>
</dbReference>
<dbReference type="InterPro" id="IPR009057">
    <property type="entry name" value="Homeodomain-like_sf"/>
</dbReference>
<keyword evidence="5" id="KW-1185">Reference proteome</keyword>
<dbReference type="Proteomes" id="UP001317870">
    <property type="component" value="Chromosome"/>
</dbReference>
<dbReference type="Gene3D" id="1.10.357.10">
    <property type="entry name" value="Tetracycline Repressor, domain 2"/>
    <property type="match status" value="1"/>
</dbReference>
<dbReference type="SUPFAM" id="SSF46689">
    <property type="entry name" value="Homeodomain-like"/>
    <property type="match status" value="1"/>
</dbReference>
<evidence type="ECO:0000256" key="1">
    <source>
        <dbReference type="ARBA" id="ARBA00023125"/>
    </source>
</evidence>
<evidence type="ECO:0000259" key="3">
    <source>
        <dbReference type="PROSITE" id="PS50977"/>
    </source>
</evidence>
<dbReference type="EMBL" id="AP026978">
    <property type="protein sequence ID" value="BDT99249.1"/>
    <property type="molecule type" value="Genomic_DNA"/>
</dbReference>
<reference evidence="4 5" key="1">
    <citation type="submission" date="2022-11" db="EMBL/GenBank/DDBJ databases">
        <title>Genome Sequencing of Nocardia sp. ON39_IFM12276 and assembly.</title>
        <authorList>
            <person name="Shimojima M."/>
            <person name="Toyokawa M."/>
            <person name="Uesaka K."/>
        </authorList>
    </citation>
    <scope>NUCLEOTIDE SEQUENCE [LARGE SCALE GENOMIC DNA]</scope>
    <source>
        <strain evidence="4 5">IFM 12276</strain>
    </source>
</reference>
<name>A0ABM8CW91_9NOCA</name>
<keyword evidence="1 2" id="KW-0238">DNA-binding</keyword>
<protein>
    <recommendedName>
        <fullName evidence="3">HTH tetR-type domain-containing protein</fullName>
    </recommendedName>
</protein>
<feature type="domain" description="HTH tetR-type" evidence="3">
    <location>
        <begin position="17"/>
        <end position="77"/>
    </location>
</feature>
<feature type="DNA-binding region" description="H-T-H motif" evidence="2">
    <location>
        <begin position="40"/>
        <end position="59"/>
    </location>
</feature>
<evidence type="ECO:0000313" key="4">
    <source>
        <dbReference type="EMBL" id="BDT99249.1"/>
    </source>
</evidence>